<dbReference type="EMBL" id="WOXT01000004">
    <property type="protein sequence ID" value="MUV15325.1"/>
    <property type="molecule type" value="Genomic_DNA"/>
</dbReference>
<dbReference type="InterPro" id="IPR014562">
    <property type="entry name" value="UCP030959_TPR_rpt-cont"/>
</dbReference>
<keyword evidence="1" id="KW-0472">Membrane</keyword>
<keyword evidence="3" id="KW-1185">Reference proteome</keyword>
<accession>A0A7C9LYP1</accession>
<sequence length="253" mass="28507">MPLIVLSVLLQIACAVHVVRSGRPHYWIYIVLIGSFLGIAVYFFAEVLPNLHRDPVARRVAQNVRQKVDPEHGKRRAARQLDIADTLENRRRLAEQSMASGDYQQALELYRNSLSGMYKTDPTLMLGLAQAQFALDLAIEARATLEALIVANPNYRSSDGHLLYARAVEGSGDVEKALEEYEAVVQGFPGEEARVRYAQLLQRRGHTARATAVFEEVIKRASLAPKYYQRDQRAWVEIAKRALQSRTAQPEHA</sequence>
<reference evidence="2 3" key="1">
    <citation type="submission" date="2019-12" db="EMBL/GenBank/DDBJ databases">
        <authorList>
            <person name="Xu J."/>
        </authorList>
    </citation>
    <scope>NUCLEOTIDE SEQUENCE [LARGE SCALE GENOMIC DNA]</scope>
    <source>
        <strain evidence="2 3">HX-5-24</strain>
    </source>
</reference>
<name>A0A7C9LYP1_9GAMM</name>
<dbReference type="Pfam" id="PF14559">
    <property type="entry name" value="TPR_19"/>
    <property type="match status" value="1"/>
</dbReference>
<dbReference type="RefSeq" id="WP_156642890.1">
    <property type="nucleotide sequence ID" value="NZ_WOXT01000004.1"/>
</dbReference>
<evidence type="ECO:0000313" key="3">
    <source>
        <dbReference type="Proteomes" id="UP000479692"/>
    </source>
</evidence>
<dbReference type="AlphaFoldDB" id="A0A7C9LYP1"/>
<dbReference type="Proteomes" id="UP000479692">
    <property type="component" value="Unassembled WGS sequence"/>
</dbReference>
<keyword evidence="1" id="KW-1133">Transmembrane helix</keyword>
<keyword evidence="1" id="KW-0812">Transmembrane</keyword>
<protein>
    <submittedName>
        <fullName evidence="2">Tetratricopeptide repeat protein</fullName>
    </submittedName>
</protein>
<dbReference type="SUPFAM" id="SSF48452">
    <property type="entry name" value="TPR-like"/>
    <property type="match status" value="1"/>
</dbReference>
<dbReference type="InterPro" id="IPR011990">
    <property type="entry name" value="TPR-like_helical_dom_sf"/>
</dbReference>
<organism evidence="2 3">
    <name type="scientific">Noviluteimonas gilva</name>
    <dbReference type="NCBI Taxonomy" id="2682097"/>
    <lineage>
        <taxon>Bacteria</taxon>
        <taxon>Pseudomonadati</taxon>
        <taxon>Pseudomonadota</taxon>
        <taxon>Gammaproteobacteria</taxon>
        <taxon>Lysobacterales</taxon>
        <taxon>Lysobacteraceae</taxon>
        <taxon>Noviluteimonas</taxon>
    </lineage>
</organism>
<gene>
    <name evidence="2" type="ORF">GN331_14055</name>
</gene>
<dbReference type="Gene3D" id="1.25.40.10">
    <property type="entry name" value="Tetratricopeptide repeat domain"/>
    <property type="match status" value="1"/>
</dbReference>
<comment type="caution">
    <text evidence="2">The sequence shown here is derived from an EMBL/GenBank/DDBJ whole genome shotgun (WGS) entry which is preliminary data.</text>
</comment>
<dbReference type="PIRSF" id="PIRSF030959">
    <property type="entry name" value="UCP030959"/>
    <property type="match status" value="1"/>
</dbReference>
<proteinExistence type="predicted"/>
<evidence type="ECO:0000256" key="1">
    <source>
        <dbReference type="SAM" id="Phobius"/>
    </source>
</evidence>
<feature type="transmembrane region" description="Helical" evidence="1">
    <location>
        <begin position="25"/>
        <end position="45"/>
    </location>
</feature>
<evidence type="ECO:0000313" key="2">
    <source>
        <dbReference type="EMBL" id="MUV15325.1"/>
    </source>
</evidence>